<dbReference type="Gene3D" id="3.40.50.1220">
    <property type="entry name" value="TPP-binding domain"/>
    <property type="match status" value="1"/>
</dbReference>
<dbReference type="EMBL" id="BSUZ01000001">
    <property type="protein sequence ID" value="GMA88127.1"/>
    <property type="molecule type" value="Genomic_DNA"/>
</dbReference>
<keyword evidence="3" id="KW-1185">Reference proteome</keyword>
<sequence>MIGVGTRWSDFTTASLTAFAHPGVRFANVNVAGADAVKLSGLAVVADAREALTGLTAALDGWKVDPAHRSRAERLAREWDAVVTRCYDAGADPESAPTQAQVIGAVEAASGPRDVVLCAAGSMPGDLHSCGGPATRRGTTSSTASPAWATRSPAGSARGWPPRTARSSSWSATGRT</sequence>
<evidence type="ECO:0000313" key="2">
    <source>
        <dbReference type="EMBL" id="GMA88127.1"/>
    </source>
</evidence>
<gene>
    <name evidence="2" type="ORF">GCM10025868_33770</name>
</gene>
<protein>
    <submittedName>
        <fullName evidence="2">Uncharacterized protein</fullName>
    </submittedName>
</protein>
<proteinExistence type="predicted"/>
<reference evidence="3" key="1">
    <citation type="journal article" date="2019" name="Int. J. Syst. Evol. Microbiol.">
        <title>The Global Catalogue of Microorganisms (GCM) 10K type strain sequencing project: providing services to taxonomists for standard genome sequencing and annotation.</title>
        <authorList>
            <consortium name="The Broad Institute Genomics Platform"/>
            <consortium name="The Broad Institute Genome Sequencing Center for Infectious Disease"/>
            <person name="Wu L."/>
            <person name="Ma J."/>
        </authorList>
    </citation>
    <scope>NUCLEOTIDE SEQUENCE [LARGE SCALE GENOMIC DNA]</scope>
    <source>
        <strain evidence="3">NBRC 108730</strain>
    </source>
</reference>
<dbReference type="Proteomes" id="UP001157017">
    <property type="component" value="Unassembled WGS sequence"/>
</dbReference>
<dbReference type="SUPFAM" id="SSF52467">
    <property type="entry name" value="DHS-like NAD/FAD-binding domain"/>
    <property type="match status" value="1"/>
</dbReference>
<evidence type="ECO:0000256" key="1">
    <source>
        <dbReference type="SAM" id="MobiDB-lite"/>
    </source>
</evidence>
<dbReference type="InterPro" id="IPR029035">
    <property type="entry name" value="DHS-like_NAD/FAD-binding_dom"/>
</dbReference>
<evidence type="ECO:0000313" key="3">
    <source>
        <dbReference type="Proteomes" id="UP001157017"/>
    </source>
</evidence>
<feature type="region of interest" description="Disordered" evidence="1">
    <location>
        <begin position="127"/>
        <end position="176"/>
    </location>
</feature>
<name>A0ABQ6JMQ6_9ACTN</name>
<feature type="compositionally biased region" description="Low complexity" evidence="1">
    <location>
        <begin position="131"/>
        <end position="154"/>
    </location>
</feature>
<feature type="compositionally biased region" description="Polar residues" evidence="1">
    <location>
        <begin position="165"/>
        <end position="176"/>
    </location>
</feature>
<accession>A0ABQ6JMQ6</accession>
<comment type="caution">
    <text evidence="2">The sequence shown here is derived from an EMBL/GenBank/DDBJ whole genome shotgun (WGS) entry which is preliminary data.</text>
</comment>
<organism evidence="2 3">
    <name type="scientific">Angustibacter aerolatus</name>
    <dbReference type="NCBI Taxonomy" id="1162965"/>
    <lineage>
        <taxon>Bacteria</taxon>
        <taxon>Bacillati</taxon>
        <taxon>Actinomycetota</taxon>
        <taxon>Actinomycetes</taxon>
        <taxon>Kineosporiales</taxon>
        <taxon>Kineosporiaceae</taxon>
    </lineage>
</organism>